<dbReference type="InterPro" id="IPR008949">
    <property type="entry name" value="Isoprenoid_synthase_dom_sf"/>
</dbReference>
<reference evidence="7 8" key="1">
    <citation type="submission" date="2017-10" db="EMBL/GenBank/DDBJ databases">
        <title>Sequencing the genomes of 1000 actinobacteria strains.</title>
        <authorList>
            <person name="Klenk H.-P."/>
        </authorList>
    </citation>
    <scope>NUCLEOTIDE SEQUENCE [LARGE SCALE GENOMIC DNA]</scope>
    <source>
        <strain evidence="7 8">DSM 18966</strain>
    </source>
</reference>
<dbReference type="GO" id="GO:0046872">
    <property type="term" value="F:metal ion binding"/>
    <property type="evidence" value="ECO:0007669"/>
    <property type="project" value="UniProtKB-KW"/>
</dbReference>
<dbReference type="PROSITE" id="PS00444">
    <property type="entry name" value="POLYPRENYL_SYNTHASE_2"/>
    <property type="match status" value="1"/>
</dbReference>
<keyword evidence="3 6" id="KW-0808">Transferase</keyword>
<evidence type="ECO:0000256" key="3">
    <source>
        <dbReference type="ARBA" id="ARBA00022679"/>
    </source>
</evidence>
<dbReference type="PANTHER" id="PTHR12001">
    <property type="entry name" value="GERANYLGERANYL PYROPHOSPHATE SYNTHASE"/>
    <property type="match status" value="1"/>
</dbReference>
<dbReference type="RefSeq" id="WP_098454078.1">
    <property type="nucleotide sequence ID" value="NZ_PDJG01000001.1"/>
</dbReference>
<protein>
    <submittedName>
        <fullName evidence="7">Geranylgeranyl diphosphate synthase type II</fullName>
    </submittedName>
</protein>
<evidence type="ECO:0000256" key="4">
    <source>
        <dbReference type="ARBA" id="ARBA00022723"/>
    </source>
</evidence>
<evidence type="ECO:0000256" key="2">
    <source>
        <dbReference type="ARBA" id="ARBA00006706"/>
    </source>
</evidence>
<organism evidence="7 8">
    <name type="scientific">Sanguibacter antarcticus</name>
    <dbReference type="NCBI Taxonomy" id="372484"/>
    <lineage>
        <taxon>Bacteria</taxon>
        <taxon>Bacillati</taxon>
        <taxon>Actinomycetota</taxon>
        <taxon>Actinomycetes</taxon>
        <taxon>Micrococcales</taxon>
        <taxon>Sanguibacteraceae</taxon>
        <taxon>Sanguibacter</taxon>
    </lineage>
</organism>
<dbReference type="AlphaFoldDB" id="A0A2A9E321"/>
<dbReference type="CDD" id="cd00685">
    <property type="entry name" value="Trans_IPPS_HT"/>
    <property type="match status" value="1"/>
</dbReference>
<dbReference type="PROSITE" id="PS00723">
    <property type="entry name" value="POLYPRENYL_SYNTHASE_1"/>
    <property type="match status" value="1"/>
</dbReference>
<dbReference type="InterPro" id="IPR033749">
    <property type="entry name" value="Polyprenyl_synt_CS"/>
</dbReference>
<dbReference type="Pfam" id="PF00348">
    <property type="entry name" value="polyprenyl_synt"/>
    <property type="match status" value="1"/>
</dbReference>
<evidence type="ECO:0000256" key="1">
    <source>
        <dbReference type="ARBA" id="ARBA00001946"/>
    </source>
</evidence>
<proteinExistence type="inferred from homology"/>
<sequence length="372" mass="39870">MSAPTTTGTARSRRPGRSATPAYAFDAMTVDSALDAFFDQGIARSEAYGPDYEALWLSLRDATRGGKRFRPALVIGMYELLGGLDHELVCTVAAAIELLHSAFVIHDDVIDHDDVRRGRPNVSGTFAGRARATGADADRARNVGHAAGILAGDLALTGAARMISLSTAAPDVKVALLDLLDHAIFATAAGELSDVQLSAGPGHVDLSEILAMEAHKTAVYSFELPLQAGAILAGADPRTIEWLSHFGRQVGIAFQLLDDIQGVFGDARVTGKSVLTDLREGKMTPIIAHARSTTAWETIRPVLGDPDVTEEQAVGVRRALELSGTRMSIEKLADEYLESAFGLVNQLRLPPTFPGWFTSITHTFIREHHEPV</sequence>
<dbReference type="PANTHER" id="PTHR12001:SF85">
    <property type="entry name" value="SHORT CHAIN ISOPRENYL DIPHOSPHATE SYNTHASE"/>
    <property type="match status" value="1"/>
</dbReference>
<dbReference type="SUPFAM" id="SSF48576">
    <property type="entry name" value="Terpenoid synthases"/>
    <property type="match status" value="1"/>
</dbReference>
<gene>
    <name evidence="7" type="ORF">ATL42_0603</name>
</gene>
<keyword evidence="8" id="KW-1185">Reference proteome</keyword>
<dbReference type="GO" id="GO:0008299">
    <property type="term" value="P:isoprenoid biosynthetic process"/>
    <property type="evidence" value="ECO:0007669"/>
    <property type="project" value="InterPro"/>
</dbReference>
<comment type="cofactor">
    <cofactor evidence="1">
        <name>Mg(2+)</name>
        <dbReference type="ChEBI" id="CHEBI:18420"/>
    </cofactor>
</comment>
<evidence type="ECO:0000313" key="8">
    <source>
        <dbReference type="Proteomes" id="UP000225548"/>
    </source>
</evidence>
<accession>A0A2A9E321</accession>
<dbReference type="OrthoDB" id="4497239at2"/>
<keyword evidence="5" id="KW-0460">Magnesium</keyword>
<comment type="caution">
    <text evidence="7">The sequence shown here is derived from an EMBL/GenBank/DDBJ whole genome shotgun (WGS) entry which is preliminary data.</text>
</comment>
<dbReference type="Gene3D" id="1.10.600.10">
    <property type="entry name" value="Farnesyl Diphosphate Synthase"/>
    <property type="match status" value="1"/>
</dbReference>
<dbReference type="EMBL" id="PDJG01000001">
    <property type="protein sequence ID" value="PFG32755.1"/>
    <property type="molecule type" value="Genomic_DNA"/>
</dbReference>
<dbReference type="Proteomes" id="UP000225548">
    <property type="component" value="Unassembled WGS sequence"/>
</dbReference>
<dbReference type="GO" id="GO:0004659">
    <property type="term" value="F:prenyltransferase activity"/>
    <property type="evidence" value="ECO:0007669"/>
    <property type="project" value="InterPro"/>
</dbReference>
<keyword evidence="4" id="KW-0479">Metal-binding</keyword>
<evidence type="ECO:0000313" key="7">
    <source>
        <dbReference type="EMBL" id="PFG32755.1"/>
    </source>
</evidence>
<dbReference type="SFLD" id="SFLDS00005">
    <property type="entry name" value="Isoprenoid_Synthase_Type_I"/>
    <property type="match status" value="1"/>
</dbReference>
<name>A0A2A9E321_9MICO</name>
<evidence type="ECO:0000256" key="6">
    <source>
        <dbReference type="RuleBase" id="RU004466"/>
    </source>
</evidence>
<evidence type="ECO:0000256" key="5">
    <source>
        <dbReference type="ARBA" id="ARBA00022842"/>
    </source>
</evidence>
<dbReference type="InterPro" id="IPR000092">
    <property type="entry name" value="Polyprenyl_synt"/>
</dbReference>
<comment type="similarity">
    <text evidence="2 6">Belongs to the FPP/GGPP synthase family.</text>
</comment>